<dbReference type="InterPro" id="IPR000403">
    <property type="entry name" value="PI3/4_kinase_cat_dom"/>
</dbReference>
<dbReference type="InterPro" id="IPR029071">
    <property type="entry name" value="Ubiquitin-like_domsf"/>
</dbReference>
<dbReference type="PROSITE" id="PS00916">
    <property type="entry name" value="PI3_4_KINASE_2"/>
    <property type="match status" value="1"/>
</dbReference>
<dbReference type="GO" id="GO:0005737">
    <property type="term" value="C:cytoplasm"/>
    <property type="evidence" value="ECO:0007669"/>
    <property type="project" value="TreeGrafter"/>
</dbReference>
<feature type="domain" description="PI3K-RBD" evidence="11">
    <location>
        <begin position="195"/>
        <end position="286"/>
    </location>
</feature>
<evidence type="ECO:0000256" key="4">
    <source>
        <dbReference type="ARBA" id="ARBA00022741"/>
    </source>
</evidence>
<accession>A0AAV2NLS4</accession>
<feature type="domain" description="PIK helical" evidence="10">
    <location>
        <begin position="533"/>
        <end position="710"/>
    </location>
</feature>
<evidence type="ECO:0000256" key="7">
    <source>
        <dbReference type="PROSITE-ProRule" id="PRU00880"/>
    </source>
</evidence>
<dbReference type="GO" id="GO:0005886">
    <property type="term" value="C:plasma membrane"/>
    <property type="evidence" value="ECO:0007669"/>
    <property type="project" value="TreeGrafter"/>
</dbReference>
<dbReference type="InterPro" id="IPR002420">
    <property type="entry name" value="PI3K-type_C2_dom"/>
</dbReference>
<dbReference type="PROSITE" id="PS51544">
    <property type="entry name" value="PI3K_ABD"/>
    <property type="match status" value="1"/>
</dbReference>
<dbReference type="SMART" id="SM00142">
    <property type="entry name" value="PI3K_C2"/>
    <property type="match status" value="1"/>
</dbReference>
<gene>
    <name evidence="13" type="ORF">LPLAT_LOCUS7405</name>
</gene>
<dbReference type="GO" id="GO:0016303">
    <property type="term" value="F:1-phosphatidylinositol-3-kinase activity"/>
    <property type="evidence" value="ECO:0007669"/>
    <property type="project" value="UniProtKB-EC"/>
</dbReference>
<dbReference type="InterPro" id="IPR018936">
    <property type="entry name" value="PI3/4_kinase_CS"/>
</dbReference>
<evidence type="ECO:0000259" key="9">
    <source>
        <dbReference type="PROSITE" id="PS51544"/>
    </source>
</evidence>
<dbReference type="SMART" id="SM00144">
    <property type="entry name" value="PI3K_rbd"/>
    <property type="match status" value="1"/>
</dbReference>
<dbReference type="GO" id="GO:0005524">
    <property type="term" value="F:ATP binding"/>
    <property type="evidence" value="ECO:0007669"/>
    <property type="project" value="UniProtKB-KW"/>
</dbReference>
<evidence type="ECO:0000256" key="1">
    <source>
        <dbReference type="ARBA" id="ARBA00001498"/>
    </source>
</evidence>
<dbReference type="GO" id="GO:0016477">
    <property type="term" value="P:cell migration"/>
    <property type="evidence" value="ECO:0007669"/>
    <property type="project" value="TreeGrafter"/>
</dbReference>
<dbReference type="SMART" id="SM00146">
    <property type="entry name" value="PI3Kc"/>
    <property type="match status" value="1"/>
</dbReference>
<comment type="similarity">
    <text evidence="7">Belongs to the PI3/PI4-kinase family.</text>
</comment>
<feature type="domain" description="C2 PI3K-type" evidence="12">
    <location>
        <begin position="330"/>
        <end position="498"/>
    </location>
</feature>
<dbReference type="EMBL" id="OZ034826">
    <property type="protein sequence ID" value="CAL1681360.1"/>
    <property type="molecule type" value="Genomic_DNA"/>
</dbReference>
<dbReference type="GO" id="GO:0048015">
    <property type="term" value="P:phosphatidylinositol-mediated signaling"/>
    <property type="evidence" value="ECO:0007669"/>
    <property type="project" value="TreeGrafter"/>
</dbReference>
<dbReference type="FunFam" id="1.10.1070.11:FF:000001">
    <property type="entry name" value="Phosphatidylinositol 4,5-bisphosphate 3-kinase catalytic subunit"/>
    <property type="match status" value="1"/>
</dbReference>
<dbReference type="Pfam" id="PF02192">
    <property type="entry name" value="PI3K_p85B"/>
    <property type="match status" value="1"/>
</dbReference>
<feature type="domain" description="PI3K-ABD" evidence="9">
    <location>
        <begin position="24"/>
        <end position="113"/>
    </location>
</feature>
<dbReference type="InterPro" id="IPR001263">
    <property type="entry name" value="PI3K_accessory_dom"/>
</dbReference>
<evidence type="ECO:0000256" key="3">
    <source>
        <dbReference type="ARBA" id="ARBA00022679"/>
    </source>
</evidence>
<dbReference type="FunFam" id="3.10.20.770:FF:000005">
    <property type="entry name" value="Phosphatidylinositol 4,5-bisphosphate 3-kinase catalytic subunit"/>
    <property type="match status" value="1"/>
</dbReference>
<dbReference type="GO" id="GO:0043491">
    <property type="term" value="P:phosphatidylinositol 3-kinase/protein kinase B signal transduction"/>
    <property type="evidence" value="ECO:0007669"/>
    <property type="project" value="TreeGrafter"/>
</dbReference>
<dbReference type="Gene3D" id="1.25.40.70">
    <property type="entry name" value="Phosphatidylinositol 3-kinase, accessory domain (PIK)"/>
    <property type="match status" value="1"/>
</dbReference>
<dbReference type="SUPFAM" id="SSF48371">
    <property type="entry name" value="ARM repeat"/>
    <property type="match status" value="1"/>
</dbReference>
<dbReference type="PANTHER" id="PTHR10048">
    <property type="entry name" value="PHOSPHATIDYLINOSITOL KINASE"/>
    <property type="match status" value="1"/>
</dbReference>
<dbReference type="SUPFAM" id="SSF49562">
    <property type="entry name" value="C2 domain (Calcium/lipid-binding domain, CaLB)"/>
    <property type="match status" value="1"/>
</dbReference>
<dbReference type="SUPFAM" id="SSF54236">
    <property type="entry name" value="Ubiquitin-like"/>
    <property type="match status" value="1"/>
</dbReference>
<dbReference type="InterPro" id="IPR011009">
    <property type="entry name" value="Kinase-like_dom_sf"/>
</dbReference>
<keyword evidence="6" id="KW-0067">ATP-binding</keyword>
<dbReference type="FunFam" id="3.30.1010.10:FF:000008">
    <property type="entry name" value="Phosphatidylinositol 4,5-bisphosphate 3-kinase catalytic subunit gamma"/>
    <property type="match status" value="1"/>
</dbReference>
<dbReference type="InterPro" id="IPR042236">
    <property type="entry name" value="PI3K_accessory_sf"/>
</dbReference>
<evidence type="ECO:0000256" key="2">
    <source>
        <dbReference type="ARBA" id="ARBA00012073"/>
    </source>
</evidence>
<dbReference type="GO" id="GO:0035005">
    <property type="term" value="F:1-phosphatidylinositol-4-phosphate 3-kinase activity"/>
    <property type="evidence" value="ECO:0007669"/>
    <property type="project" value="TreeGrafter"/>
</dbReference>
<dbReference type="EC" id="2.7.1.137" evidence="2"/>
<comment type="catalytic activity">
    <reaction evidence="1">
        <text>a 1,2-diacyl-sn-glycero-3-phospho-(1D-myo-inositol) + ATP = a 1,2-diacyl-sn-glycero-3-phospho-(1D-myo-inositol-3-phosphate) + ADP + H(+)</text>
        <dbReference type="Rhea" id="RHEA:12709"/>
        <dbReference type="ChEBI" id="CHEBI:15378"/>
        <dbReference type="ChEBI" id="CHEBI:30616"/>
        <dbReference type="ChEBI" id="CHEBI:57880"/>
        <dbReference type="ChEBI" id="CHEBI:58088"/>
        <dbReference type="ChEBI" id="CHEBI:456216"/>
        <dbReference type="EC" id="2.7.1.137"/>
    </reaction>
</comment>
<evidence type="ECO:0000259" key="8">
    <source>
        <dbReference type="PROSITE" id="PS50290"/>
    </source>
</evidence>
<name>A0AAV2NLS4_9HYME</name>
<organism evidence="13 14">
    <name type="scientific">Lasius platythorax</name>
    <dbReference type="NCBI Taxonomy" id="488582"/>
    <lineage>
        <taxon>Eukaryota</taxon>
        <taxon>Metazoa</taxon>
        <taxon>Ecdysozoa</taxon>
        <taxon>Arthropoda</taxon>
        <taxon>Hexapoda</taxon>
        <taxon>Insecta</taxon>
        <taxon>Pterygota</taxon>
        <taxon>Neoptera</taxon>
        <taxon>Endopterygota</taxon>
        <taxon>Hymenoptera</taxon>
        <taxon>Apocrita</taxon>
        <taxon>Aculeata</taxon>
        <taxon>Formicoidea</taxon>
        <taxon>Formicidae</taxon>
        <taxon>Formicinae</taxon>
        <taxon>Lasius</taxon>
        <taxon>Lasius</taxon>
    </lineage>
</organism>
<dbReference type="PROSITE" id="PS00915">
    <property type="entry name" value="PI3_4_KINASE_1"/>
    <property type="match status" value="1"/>
</dbReference>
<dbReference type="Gene3D" id="3.10.20.770">
    <property type="match status" value="1"/>
</dbReference>
<protein>
    <recommendedName>
        <fullName evidence="2">phosphatidylinositol 3-kinase</fullName>
        <ecNumber evidence="2">2.7.1.137</ecNumber>
    </recommendedName>
</protein>
<evidence type="ECO:0000313" key="14">
    <source>
        <dbReference type="Proteomes" id="UP001497644"/>
    </source>
</evidence>
<dbReference type="InterPro" id="IPR015433">
    <property type="entry name" value="PI3/4_kinase"/>
</dbReference>
<dbReference type="Gene3D" id="2.60.40.150">
    <property type="entry name" value="C2 domain"/>
    <property type="match status" value="1"/>
</dbReference>
<dbReference type="Pfam" id="PF00454">
    <property type="entry name" value="PI3_PI4_kinase"/>
    <property type="match status" value="1"/>
</dbReference>
<dbReference type="InterPro" id="IPR036940">
    <property type="entry name" value="PI3/4_kinase_cat_sf"/>
</dbReference>
<dbReference type="GO" id="GO:0050920">
    <property type="term" value="P:regulation of chemotaxis"/>
    <property type="evidence" value="ECO:0007669"/>
    <property type="project" value="UniProtKB-ARBA"/>
</dbReference>
<dbReference type="CDD" id="cd05165">
    <property type="entry name" value="PI3Kc_I"/>
    <property type="match status" value="1"/>
</dbReference>
<dbReference type="AlphaFoldDB" id="A0AAV2NLS4"/>
<dbReference type="SMART" id="SM00145">
    <property type="entry name" value="PI3Ka"/>
    <property type="match status" value="1"/>
</dbReference>
<feature type="domain" description="PI3K/PI4K catalytic" evidence="8">
    <location>
        <begin position="778"/>
        <end position="1062"/>
    </location>
</feature>
<dbReference type="InterPro" id="IPR000341">
    <property type="entry name" value="PI3K_Ras-bd_dom"/>
</dbReference>
<dbReference type="PROSITE" id="PS51546">
    <property type="entry name" value="PI3K_RBD"/>
    <property type="match status" value="1"/>
</dbReference>
<keyword evidence="4" id="KW-0547">Nucleotide-binding</keyword>
<proteinExistence type="inferred from homology"/>
<dbReference type="PROSITE" id="PS50290">
    <property type="entry name" value="PI3_4_KINASE_3"/>
    <property type="match status" value="1"/>
</dbReference>
<reference evidence="13" key="1">
    <citation type="submission" date="2024-04" db="EMBL/GenBank/DDBJ databases">
        <authorList>
            <consortium name="Molecular Ecology Group"/>
        </authorList>
    </citation>
    <scope>NUCLEOTIDE SEQUENCE</scope>
</reference>
<dbReference type="GO" id="GO:0005942">
    <property type="term" value="C:phosphatidylinositol 3-kinase complex"/>
    <property type="evidence" value="ECO:0007669"/>
    <property type="project" value="TreeGrafter"/>
</dbReference>
<dbReference type="SMART" id="SM00143">
    <property type="entry name" value="PI3K_p85B"/>
    <property type="match status" value="1"/>
</dbReference>
<evidence type="ECO:0000259" key="12">
    <source>
        <dbReference type="PROSITE" id="PS51547"/>
    </source>
</evidence>
<dbReference type="GO" id="GO:0032060">
    <property type="term" value="P:bleb assembly"/>
    <property type="evidence" value="ECO:0007669"/>
    <property type="project" value="UniProtKB-ARBA"/>
</dbReference>
<dbReference type="InterPro" id="IPR003113">
    <property type="entry name" value="PI3K_ABD"/>
</dbReference>
<keyword evidence="5" id="KW-0418">Kinase</keyword>
<dbReference type="Gene3D" id="1.10.1070.11">
    <property type="entry name" value="Phosphatidylinositol 3-/4-kinase, catalytic domain"/>
    <property type="match status" value="1"/>
</dbReference>
<evidence type="ECO:0000256" key="6">
    <source>
        <dbReference type="ARBA" id="ARBA00022840"/>
    </source>
</evidence>
<keyword evidence="14" id="KW-1185">Reference proteome</keyword>
<dbReference type="Pfam" id="PF00794">
    <property type="entry name" value="PI3K_rbd"/>
    <property type="match status" value="1"/>
</dbReference>
<evidence type="ECO:0000313" key="13">
    <source>
        <dbReference type="EMBL" id="CAL1681360.1"/>
    </source>
</evidence>
<dbReference type="CDD" id="cd08693">
    <property type="entry name" value="C2_PI3K_class_I_beta_delta"/>
    <property type="match status" value="1"/>
</dbReference>
<dbReference type="Proteomes" id="UP001497644">
    <property type="component" value="Chromosome 3"/>
</dbReference>
<keyword evidence="3" id="KW-0808">Transferase</keyword>
<evidence type="ECO:0000256" key="5">
    <source>
        <dbReference type="ARBA" id="ARBA00022777"/>
    </source>
</evidence>
<dbReference type="PROSITE" id="PS51545">
    <property type="entry name" value="PIK_HELICAL"/>
    <property type="match status" value="1"/>
</dbReference>
<dbReference type="Pfam" id="PF00792">
    <property type="entry name" value="PI3K_C2"/>
    <property type="match status" value="1"/>
</dbReference>
<dbReference type="PROSITE" id="PS51547">
    <property type="entry name" value="C2_PI3K"/>
    <property type="match status" value="1"/>
</dbReference>
<dbReference type="SUPFAM" id="SSF56112">
    <property type="entry name" value="Protein kinase-like (PK-like)"/>
    <property type="match status" value="1"/>
</dbReference>
<dbReference type="Gene3D" id="3.30.1010.10">
    <property type="entry name" value="Phosphatidylinositol 3-kinase Catalytic Subunit, Chain A, domain 4"/>
    <property type="match status" value="1"/>
</dbReference>
<dbReference type="PANTHER" id="PTHR10048:SF118">
    <property type="entry name" value="PI-3 KINASE"/>
    <property type="match status" value="1"/>
</dbReference>
<evidence type="ECO:0000259" key="10">
    <source>
        <dbReference type="PROSITE" id="PS51545"/>
    </source>
</evidence>
<dbReference type="InterPro" id="IPR035892">
    <property type="entry name" value="C2_domain_sf"/>
</dbReference>
<sequence>MVHGAIPSAYKYNFWAERPGDAQEPAVVELTCLMPNGVVIPFEINRNITLDQIKEDLWDEASKYPLHGTLKDAPSYVFSCINSNAEVEELRDETRRLCDIKPFCSVLKVIEREGIKSDRNLDSQIGLLIGKGLHEFAALKNSEVNDFRWKMRLLGDDVALGRQKRSWTEKVHYQFPSRIAPVPIVPKNIETRLKDGHIVLVTKFENSETAFTFQIAHTTTPPELLEIILNKRANTLNTRGEQPNDFTLKICGQEEYLIGDKTPLIQFSYIQDCLAKDITPTLVTLSKQSVPVDQDNAFDNPEMDTLQRTKPSSSTLTLRKKGKHISAWKLEESFVFTVNGISRLNCDAAHRTVDIGLQAGLFHGGKSLCESKKTKETIVNPDGSCVWGQTLKFDIKVRDIPRMARLCFVLYEISKTAKGLKSRKLMIRDSKQEFFINPLCWANTTIYDFKSQLKTGAMTLYTWTYAEDIQNDDLLHPLGTVVSNPHIDRAAALMLTFPNYGKDQCVLYPTPEKMVEYAQTLREQSKERSVSCFVHQEFDVSQQLEQLRLLADRDPLHELHEQEKKTMWMLRHHCLREIPTLLAKLLQCVEWNDHREVAEATALVQQWPKLPTEKALELLDYAYADQNVRNFAVRCLKDVTDDDLSLYLLQLAQALKHENYLACPLTEFLLKRALNNQRIGHFLFWHLRSEMQVGSVSVRFGLILEAYCRGSQQHMLSLFKQLKCLDKLRSVSEQVKQKKDRKAALQGFQDFIQEPHCQEAISNVLNPLDPSFRWNRIKMEKCRVMDSKMRPLWLVFENSDPFGDDIYLILKHGDDLRQDMLTLQMLRIMDKLWKKEGLDLRMNPYGCISTENRVGMIEVVLNAETIANIQKEKGTFSATAAFRRGSLLAWLKDHNHTEIALNKAIEEFTLSCAGYCVATYVLGIADRHSDNIMVKKTGQLFHVDFGHILGHFKEKFGFRRERVPFVLTNDFVHVINKGQTKKGHAAEFQRFQNYCEQAFLVLRQHGGLILSLFAMMISTGLPELSSEKDLNYLRDTLVLEMSENEAQKHFRSKFDEALCNSWKTSLNWASHNMSKNNKTT</sequence>
<evidence type="ECO:0000259" key="11">
    <source>
        <dbReference type="PROSITE" id="PS51546"/>
    </source>
</evidence>
<dbReference type="InterPro" id="IPR016024">
    <property type="entry name" value="ARM-type_fold"/>
</dbReference>
<dbReference type="Pfam" id="PF00613">
    <property type="entry name" value="PI3Ka"/>
    <property type="match status" value="1"/>
</dbReference>